<keyword evidence="3" id="KW-1185">Reference proteome</keyword>
<dbReference type="Pfam" id="PF00106">
    <property type="entry name" value="adh_short"/>
    <property type="match status" value="1"/>
</dbReference>
<dbReference type="PANTHER" id="PTHR43157">
    <property type="entry name" value="PHOSPHATIDYLINOSITOL-GLYCAN BIOSYNTHESIS CLASS F PROTEIN-RELATED"/>
    <property type="match status" value="1"/>
</dbReference>
<evidence type="ECO:0000256" key="1">
    <source>
        <dbReference type="ARBA" id="ARBA00023002"/>
    </source>
</evidence>
<reference evidence="2 3" key="1">
    <citation type="submission" date="2020-11" db="EMBL/GenBank/DDBJ databases">
        <title>Arthrobacter antarcticus sp. nov., isolated from Antarctic Soil.</title>
        <authorList>
            <person name="Li J."/>
        </authorList>
    </citation>
    <scope>NUCLEOTIDE SEQUENCE [LARGE SCALE GENOMIC DNA]</scope>
    <source>
        <strain evidence="2 3">Z1-20</strain>
    </source>
</reference>
<comment type="caution">
    <text evidence="2">The sequence shown here is derived from an EMBL/GenBank/DDBJ whole genome shotgun (WGS) entry which is preliminary data.</text>
</comment>
<accession>A0A931G566</accession>
<protein>
    <submittedName>
        <fullName evidence="2">SDR family NAD(P)-dependent oxidoreductase</fullName>
    </submittedName>
</protein>
<gene>
    <name evidence="2" type="ORF">IV500_07375</name>
</gene>
<dbReference type="GO" id="GO:0016491">
    <property type="term" value="F:oxidoreductase activity"/>
    <property type="evidence" value="ECO:0007669"/>
    <property type="project" value="UniProtKB-KW"/>
</dbReference>
<dbReference type="EMBL" id="JADNYM010000007">
    <property type="protein sequence ID" value="MBG0739210.1"/>
    <property type="molecule type" value="Genomic_DNA"/>
</dbReference>
<proteinExistence type="predicted"/>
<keyword evidence="1" id="KW-0560">Oxidoreductase</keyword>
<dbReference type="AlphaFoldDB" id="A0A931G566"/>
<dbReference type="NCBIfam" id="NF004846">
    <property type="entry name" value="PRK06197.1"/>
    <property type="match status" value="1"/>
</dbReference>
<evidence type="ECO:0000313" key="3">
    <source>
        <dbReference type="Proteomes" id="UP000655366"/>
    </source>
</evidence>
<dbReference type="RefSeq" id="WP_196396143.1">
    <property type="nucleotide sequence ID" value="NZ_JADNYM010000007.1"/>
</dbReference>
<name>A0A931G566_9MICC</name>
<dbReference type="Proteomes" id="UP000655366">
    <property type="component" value="Unassembled WGS sequence"/>
</dbReference>
<dbReference type="CDD" id="cd05327">
    <property type="entry name" value="retinol-DH_like_SDR_c_like"/>
    <property type="match status" value="1"/>
</dbReference>
<evidence type="ECO:0000313" key="2">
    <source>
        <dbReference type="EMBL" id="MBG0739210.1"/>
    </source>
</evidence>
<dbReference type="InterPro" id="IPR036291">
    <property type="entry name" value="NAD(P)-bd_dom_sf"/>
</dbReference>
<dbReference type="SUPFAM" id="SSF51735">
    <property type="entry name" value="NAD(P)-binding Rossmann-fold domains"/>
    <property type="match status" value="1"/>
</dbReference>
<dbReference type="PRINTS" id="PR00081">
    <property type="entry name" value="GDHRDH"/>
</dbReference>
<dbReference type="Gene3D" id="3.40.50.720">
    <property type="entry name" value="NAD(P)-binding Rossmann-like Domain"/>
    <property type="match status" value="1"/>
</dbReference>
<organism evidence="2 3">
    <name type="scientific">Arthrobacter terrae</name>
    <dbReference type="NCBI Taxonomy" id="2935737"/>
    <lineage>
        <taxon>Bacteria</taxon>
        <taxon>Bacillati</taxon>
        <taxon>Actinomycetota</taxon>
        <taxon>Actinomycetes</taxon>
        <taxon>Micrococcales</taxon>
        <taxon>Micrococcaceae</taxon>
        <taxon>Arthrobacter</taxon>
    </lineage>
</organism>
<dbReference type="PANTHER" id="PTHR43157:SF31">
    <property type="entry name" value="PHOSPHATIDYLINOSITOL-GLYCAN BIOSYNTHESIS CLASS F PROTEIN"/>
    <property type="match status" value="1"/>
</dbReference>
<sequence length="305" mass="32375">MNGFRAESMPDQTGRHVVITGANSGLGFQASLAFAAKGARVTLACRNPERGEAALAQLRETTGSTQCDVRPLDLGSLKSIRAFAADWSGPLDVLINNAGLMATARATTADGFEQQLGINHLGHFALSGLLLPALRTATAARVVVVSSLAHKRGAIDFDDLMSQSRYRRWRAYSQSKIANLYFAMEFGRRLQAHDDRVVVAAAHPGLANTNLPASMGRNSMGIATGVFMRLMAQPGQWGVLPVLYAAAAADVTNGDFYGPNGPGETRGEVTMVAPAARVADLLVARRLWDASEQLTGVAFADLPPV</sequence>
<dbReference type="InterPro" id="IPR002347">
    <property type="entry name" value="SDR_fam"/>
</dbReference>